<comment type="caution">
    <text evidence="4">The sequence shown here is derived from an EMBL/GenBank/DDBJ whole genome shotgun (WGS) entry which is preliminary data.</text>
</comment>
<feature type="transmembrane region" description="Helical" evidence="2">
    <location>
        <begin position="36"/>
        <end position="54"/>
    </location>
</feature>
<feature type="transmembrane region" description="Helical" evidence="2">
    <location>
        <begin position="168"/>
        <end position="188"/>
    </location>
</feature>
<dbReference type="EMBL" id="LGRX02017184">
    <property type="protein sequence ID" value="KAK3261062.1"/>
    <property type="molecule type" value="Genomic_DNA"/>
</dbReference>
<evidence type="ECO:0000256" key="2">
    <source>
        <dbReference type="SAM" id="Phobius"/>
    </source>
</evidence>
<protein>
    <submittedName>
        <fullName evidence="4">Uncharacterized protein</fullName>
    </submittedName>
</protein>
<evidence type="ECO:0000313" key="4">
    <source>
        <dbReference type="EMBL" id="KAK3261062.1"/>
    </source>
</evidence>
<keyword evidence="5" id="KW-1185">Reference proteome</keyword>
<feature type="region of interest" description="Disordered" evidence="1">
    <location>
        <begin position="216"/>
        <end position="248"/>
    </location>
</feature>
<feature type="chain" id="PRO_5041962582" evidence="3">
    <location>
        <begin position="21"/>
        <end position="339"/>
    </location>
</feature>
<feature type="transmembrane region" description="Helical" evidence="2">
    <location>
        <begin position="66"/>
        <end position="90"/>
    </location>
</feature>
<feature type="signal peptide" evidence="3">
    <location>
        <begin position="1"/>
        <end position="20"/>
    </location>
</feature>
<sequence>MLKLLPFSVSTGLLLPLVFSQITDSIADGDLGEDAIYTVIFLAMLAVLCFLIPLCKLMLEDPNGRLITLCSGQGCSLLAVILTPVMASLTKSAIDDNPNVRWAAIGISAILLGIAQAVWEYAVPLTVSEFFTGQMAPFVCSALSAARFQLLASLLLGLYVSGMVEMDLYYSLGAMAIIGAFSWFLLAWEMDGESDAVRTREAGQYSRTEVDWDDVESPEFVKGVDDSEPEESTEDAHAKIDTESDTPLALPSTTFRSLMAEYDDTPRTETAHLEFDSPMSGDDAAAADDVASIPDTISDSAFSSLPYPGADMDRSGIATTWRSAADNEENSPVNFAERL</sequence>
<evidence type="ECO:0000313" key="5">
    <source>
        <dbReference type="Proteomes" id="UP001190700"/>
    </source>
</evidence>
<dbReference type="InterPro" id="IPR036259">
    <property type="entry name" value="MFS_trans_sf"/>
</dbReference>
<feature type="transmembrane region" description="Helical" evidence="2">
    <location>
        <begin position="102"/>
        <end position="123"/>
    </location>
</feature>
<feature type="transmembrane region" description="Helical" evidence="2">
    <location>
        <begin position="135"/>
        <end position="162"/>
    </location>
</feature>
<name>A0AAE0KUC6_9CHLO</name>
<organism evidence="4 5">
    <name type="scientific">Cymbomonas tetramitiformis</name>
    <dbReference type="NCBI Taxonomy" id="36881"/>
    <lineage>
        <taxon>Eukaryota</taxon>
        <taxon>Viridiplantae</taxon>
        <taxon>Chlorophyta</taxon>
        <taxon>Pyramimonadophyceae</taxon>
        <taxon>Pyramimonadales</taxon>
        <taxon>Pyramimonadaceae</taxon>
        <taxon>Cymbomonas</taxon>
    </lineage>
</organism>
<accession>A0AAE0KUC6</accession>
<keyword evidence="3" id="KW-0732">Signal</keyword>
<evidence type="ECO:0000256" key="3">
    <source>
        <dbReference type="SAM" id="SignalP"/>
    </source>
</evidence>
<keyword evidence="2" id="KW-0812">Transmembrane</keyword>
<dbReference type="Proteomes" id="UP001190700">
    <property type="component" value="Unassembled WGS sequence"/>
</dbReference>
<gene>
    <name evidence="4" type="ORF">CYMTET_30018</name>
</gene>
<dbReference type="SUPFAM" id="SSF103473">
    <property type="entry name" value="MFS general substrate transporter"/>
    <property type="match status" value="1"/>
</dbReference>
<reference evidence="4 5" key="1">
    <citation type="journal article" date="2015" name="Genome Biol. Evol.">
        <title>Comparative Genomics of a Bacterivorous Green Alga Reveals Evolutionary Causalities and Consequences of Phago-Mixotrophic Mode of Nutrition.</title>
        <authorList>
            <person name="Burns J.A."/>
            <person name="Paasch A."/>
            <person name="Narechania A."/>
            <person name="Kim E."/>
        </authorList>
    </citation>
    <scope>NUCLEOTIDE SEQUENCE [LARGE SCALE GENOMIC DNA]</scope>
    <source>
        <strain evidence="4 5">PLY_AMNH</strain>
    </source>
</reference>
<evidence type="ECO:0000256" key="1">
    <source>
        <dbReference type="SAM" id="MobiDB-lite"/>
    </source>
</evidence>
<keyword evidence="2" id="KW-1133">Transmembrane helix</keyword>
<proteinExistence type="predicted"/>
<dbReference type="AlphaFoldDB" id="A0AAE0KUC6"/>
<keyword evidence="2" id="KW-0472">Membrane</keyword>